<evidence type="ECO:0000313" key="1">
    <source>
        <dbReference type="EMBL" id="KAI4299941.1"/>
    </source>
</evidence>
<reference evidence="1 2" key="1">
    <citation type="journal article" date="2022" name="DNA Res.">
        <title>Chromosomal-level genome assembly of the orchid tree Bauhinia variegata (Leguminosae; Cercidoideae) supports the allotetraploid origin hypothesis of Bauhinia.</title>
        <authorList>
            <person name="Zhong Y."/>
            <person name="Chen Y."/>
            <person name="Zheng D."/>
            <person name="Pang J."/>
            <person name="Liu Y."/>
            <person name="Luo S."/>
            <person name="Meng S."/>
            <person name="Qian L."/>
            <person name="Wei D."/>
            <person name="Dai S."/>
            <person name="Zhou R."/>
        </authorList>
    </citation>
    <scope>NUCLEOTIDE SEQUENCE [LARGE SCALE GENOMIC DNA]</scope>
    <source>
        <strain evidence="1">BV-YZ2020</strain>
    </source>
</reference>
<protein>
    <submittedName>
        <fullName evidence="1">Uncharacterized protein</fullName>
    </submittedName>
</protein>
<keyword evidence="2" id="KW-1185">Reference proteome</keyword>
<sequence>MRLPTLDKRYWGAKALSKIASLIGTPIMIDQLTLRKERIAFARVLVEMEIGGRKPEKVVFENECGQVIEQIVKYEWQPVKCNSCSNYDHESSNCKKQ</sequence>
<evidence type="ECO:0000313" key="2">
    <source>
        <dbReference type="Proteomes" id="UP000828941"/>
    </source>
</evidence>
<accession>A0ACB9KRM1</accession>
<dbReference type="EMBL" id="CM039438">
    <property type="protein sequence ID" value="KAI4299941.1"/>
    <property type="molecule type" value="Genomic_DNA"/>
</dbReference>
<organism evidence="1 2">
    <name type="scientific">Bauhinia variegata</name>
    <name type="common">Purple orchid tree</name>
    <name type="synonym">Phanera variegata</name>
    <dbReference type="NCBI Taxonomy" id="167791"/>
    <lineage>
        <taxon>Eukaryota</taxon>
        <taxon>Viridiplantae</taxon>
        <taxon>Streptophyta</taxon>
        <taxon>Embryophyta</taxon>
        <taxon>Tracheophyta</taxon>
        <taxon>Spermatophyta</taxon>
        <taxon>Magnoliopsida</taxon>
        <taxon>eudicotyledons</taxon>
        <taxon>Gunneridae</taxon>
        <taxon>Pentapetalae</taxon>
        <taxon>rosids</taxon>
        <taxon>fabids</taxon>
        <taxon>Fabales</taxon>
        <taxon>Fabaceae</taxon>
        <taxon>Cercidoideae</taxon>
        <taxon>Cercideae</taxon>
        <taxon>Bauhiniinae</taxon>
        <taxon>Bauhinia</taxon>
    </lineage>
</organism>
<gene>
    <name evidence="1" type="ORF">L6164_033361</name>
</gene>
<proteinExistence type="predicted"/>
<dbReference type="Proteomes" id="UP000828941">
    <property type="component" value="Chromosome 13"/>
</dbReference>
<comment type="caution">
    <text evidence="1">The sequence shown here is derived from an EMBL/GenBank/DDBJ whole genome shotgun (WGS) entry which is preliminary data.</text>
</comment>
<name>A0ACB9KRM1_BAUVA</name>